<comment type="subcellular location">
    <subcellularLocation>
        <location evidence="3">Chromosome</location>
        <location evidence="3">Centromere</location>
        <location evidence="3">Kinetochore</location>
    </subcellularLocation>
    <subcellularLocation>
        <location evidence="2">Cytoplasm</location>
        <location evidence="2">Cytoskeleton</location>
        <location evidence="2">Spindle</location>
    </subcellularLocation>
    <subcellularLocation>
        <location evidence="1">Nucleus</location>
    </subcellularLocation>
</comment>
<feature type="compositionally biased region" description="Basic and acidic residues" evidence="13">
    <location>
        <begin position="239"/>
        <end position="285"/>
    </location>
</feature>
<sequence length="478" mass="54875">MDRRFSSAPFAARGGAYTGQGFGFGFGSAQESTYADGVASTPSIRYLNSSRKTLLPSNLGLPSLRRCVASLETSTRLLKSVVTRLDEATSGYPRLKTITSHTKNFELVSEQDIASAQMEVARKVEPRLFELTMKASDMITDLEEEEIKLTELVRIESDKQKQRLQRQKAARSGLSNIKKLQSLTSRKEELSKSATELDEVIEEKRREFHALLEKANNNNSNNSRSSQFGSANKRLRKNTNHESKELHQKEEDRKKEVARRNQELTRIRQKIEDKRESIRQLRSKPESFNIPNNPGGQDGFNPTVPWAMYSDHHNSLGQVLQTDLWVDSRDTRIYEDAFARVTASYLRELDSRQTKTDKELNELTRDKSMKLSQMRNLCKQLFPEENIGQTMVRVLELLVESPMSEIYYKELTQDEFPAEEERRHNLGRVVAILKQVGVVELVLETQEETNDEDEHGGEEPRRTEDQLILRIKFEDSST</sequence>
<dbReference type="GO" id="GO:0008608">
    <property type="term" value="P:attachment of spindle microtubules to kinetochore"/>
    <property type="evidence" value="ECO:0007669"/>
    <property type="project" value="InterPro"/>
</dbReference>
<evidence type="ECO:0000256" key="2">
    <source>
        <dbReference type="ARBA" id="ARBA00004186"/>
    </source>
</evidence>
<evidence type="ECO:0000256" key="1">
    <source>
        <dbReference type="ARBA" id="ARBA00004123"/>
    </source>
</evidence>
<evidence type="ECO:0000256" key="5">
    <source>
        <dbReference type="ARBA" id="ARBA00016329"/>
    </source>
</evidence>
<evidence type="ECO:0000256" key="13">
    <source>
        <dbReference type="SAM" id="MobiDB-lite"/>
    </source>
</evidence>
<comment type="similarity">
    <text evidence="4">Belongs to the DASH complex SPC19 family.</text>
</comment>
<evidence type="ECO:0000256" key="12">
    <source>
        <dbReference type="ARBA" id="ARBA00032583"/>
    </source>
</evidence>
<feature type="compositionally biased region" description="Basic and acidic residues" evidence="13">
    <location>
        <begin position="457"/>
        <end position="468"/>
    </location>
</feature>
<dbReference type="OrthoDB" id="5390at2759"/>
<evidence type="ECO:0000256" key="4">
    <source>
        <dbReference type="ARBA" id="ARBA00008952"/>
    </source>
</evidence>
<proteinExistence type="inferred from homology"/>
<keyword evidence="15" id="KW-1185">Reference proteome</keyword>
<dbReference type="Proteomes" id="UP000749646">
    <property type="component" value="Unassembled WGS sequence"/>
</dbReference>
<organism evidence="14 15">
    <name type="scientific">Modicella reniformis</name>
    <dbReference type="NCBI Taxonomy" id="1440133"/>
    <lineage>
        <taxon>Eukaryota</taxon>
        <taxon>Fungi</taxon>
        <taxon>Fungi incertae sedis</taxon>
        <taxon>Mucoromycota</taxon>
        <taxon>Mortierellomycotina</taxon>
        <taxon>Mortierellomycetes</taxon>
        <taxon>Mortierellales</taxon>
        <taxon>Mortierellaceae</taxon>
        <taxon>Modicella</taxon>
    </lineage>
</organism>
<evidence type="ECO:0000256" key="3">
    <source>
        <dbReference type="ARBA" id="ARBA00004629"/>
    </source>
</evidence>
<evidence type="ECO:0000256" key="7">
    <source>
        <dbReference type="ARBA" id="ARBA00022490"/>
    </source>
</evidence>
<evidence type="ECO:0000313" key="14">
    <source>
        <dbReference type="EMBL" id="KAF9983752.1"/>
    </source>
</evidence>
<feature type="compositionally biased region" description="Acidic residues" evidence="13">
    <location>
        <begin position="445"/>
        <end position="456"/>
    </location>
</feature>
<keyword evidence="7" id="KW-0963">Cytoplasm</keyword>
<reference evidence="14" key="1">
    <citation type="journal article" date="2020" name="Fungal Divers.">
        <title>Resolving the Mortierellaceae phylogeny through synthesis of multi-gene phylogenetics and phylogenomics.</title>
        <authorList>
            <person name="Vandepol N."/>
            <person name="Liber J."/>
            <person name="Desiro A."/>
            <person name="Na H."/>
            <person name="Kennedy M."/>
            <person name="Barry K."/>
            <person name="Grigoriev I.V."/>
            <person name="Miller A.N."/>
            <person name="O'Donnell K."/>
            <person name="Stajich J.E."/>
            <person name="Bonito G."/>
        </authorList>
    </citation>
    <scope>NUCLEOTIDE SEQUENCE</scope>
    <source>
        <strain evidence="14">MES-2147</strain>
    </source>
</reference>
<evidence type="ECO:0000256" key="9">
    <source>
        <dbReference type="ARBA" id="ARBA00023212"/>
    </source>
</evidence>
<dbReference type="PANTHER" id="PTHR28262">
    <property type="entry name" value="DASH COMPLEX SUBUNIT SPC19"/>
    <property type="match status" value="1"/>
</dbReference>
<gene>
    <name evidence="14" type="ORF">BGZ65_001466</name>
</gene>
<feature type="compositionally biased region" description="Low complexity" evidence="13">
    <location>
        <begin position="216"/>
        <end position="226"/>
    </location>
</feature>
<feature type="region of interest" description="Disordered" evidence="13">
    <location>
        <begin position="444"/>
        <end position="468"/>
    </location>
</feature>
<keyword evidence="11" id="KW-0137">Centromere</keyword>
<evidence type="ECO:0000256" key="8">
    <source>
        <dbReference type="ARBA" id="ARBA00022838"/>
    </source>
</evidence>
<evidence type="ECO:0000256" key="11">
    <source>
        <dbReference type="ARBA" id="ARBA00023328"/>
    </source>
</evidence>
<evidence type="ECO:0000313" key="15">
    <source>
        <dbReference type="Proteomes" id="UP000749646"/>
    </source>
</evidence>
<name>A0A9P6SMZ7_9FUNG</name>
<dbReference type="AlphaFoldDB" id="A0A9P6SMZ7"/>
<protein>
    <recommendedName>
        <fullName evidence="5">DASH complex subunit SPC19</fullName>
    </recommendedName>
    <alternativeName>
        <fullName evidence="12">Outer kinetochore protein SPC19</fullName>
    </alternativeName>
</protein>
<comment type="caution">
    <text evidence="14">The sequence shown here is derived from an EMBL/GenBank/DDBJ whole genome shotgun (WGS) entry which is preliminary data.</text>
</comment>
<dbReference type="Pfam" id="PF08287">
    <property type="entry name" value="DASH_Spc19"/>
    <property type="match status" value="1"/>
</dbReference>
<keyword evidence="8" id="KW-0995">Kinetochore</keyword>
<keyword evidence="6" id="KW-0158">Chromosome</keyword>
<accession>A0A9P6SMZ7</accession>
<keyword evidence="9" id="KW-0206">Cytoskeleton</keyword>
<dbReference type="PANTHER" id="PTHR28262:SF1">
    <property type="entry name" value="DASH COMPLEX SUBUNIT SPC19"/>
    <property type="match status" value="1"/>
</dbReference>
<evidence type="ECO:0000256" key="10">
    <source>
        <dbReference type="ARBA" id="ARBA00023242"/>
    </source>
</evidence>
<keyword evidence="10" id="KW-0539">Nucleus</keyword>
<dbReference type="GO" id="GO:0005876">
    <property type="term" value="C:spindle microtubule"/>
    <property type="evidence" value="ECO:0007669"/>
    <property type="project" value="InterPro"/>
</dbReference>
<evidence type="ECO:0000256" key="6">
    <source>
        <dbReference type="ARBA" id="ARBA00022454"/>
    </source>
</evidence>
<dbReference type="EMBL" id="JAAAHW010003448">
    <property type="protein sequence ID" value="KAF9983752.1"/>
    <property type="molecule type" value="Genomic_DNA"/>
</dbReference>
<feature type="region of interest" description="Disordered" evidence="13">
    <location>
        <begin position="213"/>
        <end position="296"/>
    </location>
</feature>
<dbReference type="GO" id="GO:0042729">
    <property type="term" value="C:DASH complex"/>
    <property type="evidence" value="ECO:0007669"/>
    <property type="project" value="InterPro"/>
</dbReference>
<dbReference type="InterPro" id="IPR013251">
    <property type="entry name" value="DASH_Spc19"/>
</dbReference>